<dbReference type="EMBL" id="ML977316">
    <property type="protein sequence ID" value="KAF2119094.1"/>
    <property type="molecule type" value="Genomic_DNA"/>
</dbReference>
<evidence type="ECO:0000313" key="1">
    <source>
        <dbReference type="EMBL" id="KAF2119094.1"/>
    </source>
</evidence>
<dbReference type="Proteomes" id="UP000799770">
    <property type="component" value="Unassembled WGS sequence"/>
</dbReference>
<dbReference type="AlphaFoldDB" id="A0A6A5ZJ74"/>
<gene>
    <name evidence="1" type="ORF">BDV96DRAFT_569025</name>
</gene>
<name>A0A6A5ZJ74_9PLEO</name>
<proteinExistence type="predicted"/>
<protein>
    <submittedName>
        <fullName evidence="1">Uncharacterized protein</fullName>
    </submittedName>
</protein>
<accession>A0A6A5ZJ74</accession>
<keyword evidence="2" id="KW-1185">Reference proteome</keyword>
<reference evidence="1" key="1">
    <citation type="journal article" date="2020" name="Stud. Mycol.">
        <title>101 Dothideomycetes genomes: a test case for predicting lifestyles and emergence of pathogens.</title>
        <authorList>
            <person name="Haridas S."/>
            <person name="Albert R."/>
            <person name="Binder M."/>
            <person name="Bloem J."/>
            <person name="Labutti K."/>
            <person name="Salamov A."/>
            <person name="Andreopoulos B."/>
            <person name="Baker S."/>
            <person name="Barry K."/>
            <person name="Bills G."/>
            <person name="Bluhm B."/>
            <person name="Cannon C."/>
            <person name="Castanera R."/>
            <person name="Culley D."/>
            <person name="Daum C."/>
            <person name="Ezra D."/>
            <person name="Gonzalez J."/>
            <person name="Henrissat B."/>
            <person name="Kuo A."/>
            <person name="Liang C."/>
            <person name="Lipzen A."/>
            <person name="Lutzoni F."/>
            <person name="Magnuson J."/>
            <person name="Mondo S."/>
            <person name="Nolan M."/>
            <person name="Ohm R."/>
            <person name="Pangilinan J."/>
            <person name="Park H.-J."/>
            <person name="Ramirez L."/>
            <person name="Alfaro M."/>
            <person name="Sun H."/>
            <person name="Tritt A."/>
            <person name="Yoshinaga Y."/>
            <person name="Zwiers L.-H."/>
            <person name="Turgeon B."/>
            <person name="Goodwin S."/>
            <person name="Spatafora J."/>
            <person name="Crous P."/>
            <person name="Grigoriev I."/>
        </authorList>
    </citation>
    <scope>NUCLEOTIDE SEQUENCE</scope>
    <source>
        <strain evidence="1">CBS 627.86</strain>
    </source>
</reference>
<organism evidence="1 2">
    <name type="scientific">Lophiotrema nucula</name>
    <dbReference type="NCBI Taxonomy" id="690887"/>
    <lineage>
        <taxon>Eukaryota</taxon>
        <taxon>Fungi</taxon>
        <taxon>Dikarya</taxon>
        <taxon>Ascomycota</taxon>
        <taxon>Pezizomycotina</taxon>
        <taxon>Dothideomycetes</taxon>
        <taxon>Pleosporomycetidae</taxon>
        <taxon>Pleosporales</taxon>
        <taxon>Lophiotremataceae</taxon>
        <taxon>Lophiotrema</taxon>
    </lineage>
</organism>
<evidence type="ECO:0000313" key="2">
    <source>
        <dbReference type="Proteomes" id="UP000799770"/>
    </source>
</evidence>
<sequence>MPRFLPSGAAGTRLVMLIAGPSVSGAVEAGIGIAPTSTVSPRRAAVRRDFMLSAR</sequence>